<evidence type="ECO:0000256" key="13">
    <source>
        <dbReference type="ARBA" id="ARBA00075987"/>
    </source>
</evidence>
<comment type="catalytic activity">
    <reaction evidence="9">
        <text>dITP + H2O = dIMP + diphosphate + H(+)</text>
        <dbReference type="Rhea" id="RHEA:28342"/>
        <dbReference type="ChEBI" id="CHEBI:15377"/>
        <dbReference type="ChEBI" id="CHEBI:15378"/>
        <dbReference type="ChEBI" id="CHEBI:33019"/>
        <dbReference type="ChEBI" id="CHEBI:61194"/>
        <dbReference type="ChEBI" id="CHEBI:61382"/>
        <dbReference type="EC" id="3.6.1.66"/>
    </reaction>
</comment>
<keyword evidence="5" id="KW-0547">Nucleotide-binding</keyword>
<evidence type="ECO:0000256" key="1">
    <source>
        <dbReference type="ARBA" id="ARBA00001946"/>
    </source>
</evidence>
<dbReference type="GO" id="GO:0009117">
    <property type="term" value="P:nucleotide metabolic process"/>
    <property type="evidence" value="ECO:0007669"/>
    <property type="project" value="UniProtKB-KW"/>
</dbReference>
<dbReference type="InterPro" id="IPR020922">
    <property type="entry name" value="dITP/XTP_pyrophosphatase"/>
</dbReference>
<dbReference type="GO" id="GO:0009146">
    <property type="term" value="P:purine nucleoside triphosphate catabolic process"/>
    <property type="evidence" value="ECO:0007669"/>
    <property type="project" value="UniProtKB-ARBA"/>
</dbReference>
<dbReference type="PANTHER" id="PTHR11067:SF9">
    <property type="entry name" value="INOSINE TRIPHOSPHATE PYROPHOSPHATASE"/>
    <property type="match status" value="1"/>
</dbReference>
<evidence type="ECO:0000256" key="7">
    <source>
        <dbReference type="ARBA" id="ARBA00022842"/>
    </source>
</evidence>
<dbReference type="AlphaFoldDB" id="A0A6J6T956"/>
<evidence type="ECO:0000256" key="16">
    <source>
        <dbReference type="ARBA" id="ARBA00083635"/>
    </source>
</evidence>
<evidence type="ECO:0000256" key="12">
    <source>
        <dbReference type="ARBA" id="ARBA00071289"/>
    </source>
</evidence>
<evidence type="ECO:0000256" key="14">
    <source>
        <dbReference type="ARBA" id="ARBA00078805"/>
    </source>
</evidence>
<dbReference type="CDD" id="cd00515">
    <property type="entry name" value="HAM1"/>
    <property type="match status" value="1"/>
</dbReference>
<comment type="similarity">
    <text evidence="2">Belongs to the HAM1 NTPase family.</text>
</comment>
<protein>
    <recommendedName>
        <fullName evidence="12">dITP/XTP pyrophosphatase</fullName>
        <ecNumber evidence="11">3.6.1.66</ecNumber>
    </recommendedName>
    <alternativeName>
        <fullName evidence="13">Non-canonical purine NTP pyrophosphatase</fullName>
    </alternativeName>
    <alternativeName>
        <fullName evidence="14">Non-standard purine NTP pyrophosphatase</fullName>
    </alternativeName>
    <alternativeName>
        <fullName evidence="16">Nucleoside-triphosphate diphosphatase</fullName>
    </alternativeName>
    <alternativeName>
        <fullName evidence="15">Nucleoside-triphosphate pyrophosphatase</fullName>
    </alternativeName>
</protein>
<accession>A0A6J6T956</accession>
<dbReference type="GO" id="GO:0035870">
    <property type="term" value="F:dITP diphosphatase activity"/>
    <property type="evidence" value="ECO:0007669"/>
    <property type="project" value="UniProtKB-ARBA"/>
</dbReference>
<dbReference type="SUPFAM" id="SSF52972">
    <property type="entry name" value="ITPase-like"/>
    <property type="match status" value="1"/>
</dbReference>
<proteinExistence type="inferred from homology"/>
<dbReference type="GO" id="GO:0036220">
    <property type="term" value="F:ITP diphosphatase activity"/>
    <property type="evidence" value="ECO:0007669"/>
    <property type="project" value="UniProtKB-EC"/>
</dbReference>
<comment type="subunit">
    <text evidence="3">Homodimer.</text>
</comment>
<name>A0A6J6T956_9ZZZZ</name>
<keyword evidence="4" id="KW-0479">Metal-binding</keyword>
<dbReference type="InterPro" id="IPR002637">
    <property type="entry name" value="RdgB/HAM1"/>
</dbReference>
<evidence type="ECO:0000256" key="11">
    <source>
        <dbReference type="ARBA" id="ARBA00066468"/>
    </source>
</evidence>
<evidence type="ECO:0000256" key="10">
    <source>
        <dbReference type="ARBA" id="ARBA00052017"/>
    </source>
</evidence>
<dbReference type="InterPro" id="IPR029001">
    <property type="entry name" value="ITPase-like_fam"/>
</dbReference>
<comment type="catalytic activity">
    <reaction evidence="10">
        <text>XTP + H2O = XMP + diphosphate + H(+)</text>
        <dbReference type="Rhea" id="RHEA:28610"/>
        <dbReference type="ChEBI" id="CHEBI:15377"/>
        <dbReference type="ChEBI" id="CHEBI:15378"/>
        <dbReference type="ChEBI" id="CHEBI:33019"/>
        <dbReference type="ChEBI" id="CHEBI:57464"/>
        <dbReference type="ChEBI" id="CHEBI:61314"/>
        <dbReference type="EC" id="3.6.1.66"/>
    </reaction>
</comment>
<gene>
    <name evidence="17" type="ORF">UFOPK2766_01185</name>
</gene>
<evidence type="ECO:0000313" key="17">
    <source>
        <dbReference type="EMBL" id="CAB4743317.1"/>
    </source>
</evidence>
<dbReference type="GO" id="GO:0046872">
    <property type="term" value="F:metal ion binding"/>
    <property type="evidence" value="ECO:0007669"/>
    <property type="project" value="UniProtKB-KW"/>
</dbReference>
<comment type="cofactor">
    <cofactor evidence="1">
        <name>Mg(2+)</name>
        <dbReference type="ChEBI" id="CHEBI:18420"/>
    </cofactor>
</comment>
<dbReference type="PANTHER" id="PTHR11067">
    <property type="entry name" value="INOSINE TRIPHOSPHATE PYROPHOSPHATASE/HAM1 PROTEIN"/>
    <property type="match status" value="1"/>
</dbReference>
<dbReference type="GO" id="GO:0017111">
    <property type="term" value="F:ribonucleoside triphosphate phosphatase activity"/>
    <property type="evidence" value="ECO:0007669"/>
    <property type="project" value="InterPro"/>
</dbReference>
<evidence type="ECO:0000256" key="6">
    <source>
        <dbReference type="ARBA" id="ARBA00022801"/>
    </source>
</evidence>
<dbReference type="NCBIfam" id="TIGR00042">
    <property type="entry name" value="RdgB/HAM1 family non-canonical purine NTP pyrophosphatase"/>
    <property type="match status" value="1"/>
</dbReference>
<dbReference type="Pfam" id="PF01725">
    <property type="entry name" value="Ham1p_like"/>
    <property type="match status" value="1"/>
</dbReference>
<evidence type="ECO:0000256" key="8">
    <source>
        <dbReference type="ARBA" id="ARBA00023080"/>
    </source>
</evidence>
<evidence type="ECO:0000256" key="4">
    <source>
        <dbReference type="ARBA" id="ARBA00022723"/>
    </source>
</evidence>
<evidence type="ECO:0000256" key="9">
    <source>
        <dbReference type="ARBA" id="ARBA00051875"/>
    </source>
</evidence>
<dbReference type="FunFam" id="3.90.950.10:FF:000001">
    <property type="entry name" value="dITP/XTP pyrophosphatase"/>
    <property type="match status" value="1"/>
</dbReference>
<dbReference type="Gene3D" id="3.90.950.10">
    <property type="match status" value="1"/>
</dbReference>
<sequence>MAVHGVPSRLVLASANPKKVAELSATFFGLGVMTPHGSPVELLPRPDSVANVIEDADTFVDNARLKAVALALATGEVAIADDSGLAVDALDGSPGVYSARYAGEGATDEANLRKLLRELDALSQQSDPARPMSRAAQFRCAIVLRWPDGFELCAEGSVAGRICEQPAGSAGFGYDPVFVPDLGDGRTFAQMSPEEKQAISHRGEALRDLAAQLADLT</sequence>
<evidence type="ECO:0000256" key="15">
    <source>
        <dbReference type="ARBA" id="ARBA00083186"/>
    </source>
</evidence>
<dbReference type="GO" id="GO:0000166">
    <property type="term" value="F:nucleotide binding"/>
    <property type="evidence" value="ECO:0007669"/>
    <property type="project" value="UniProtKB-KW"/>
</dbReference>
<dbReference type="GO" id="GO:0036222">
    <property type="term" value="F:XTP diphosphatase activity"/>
    <property type="evidence" value="ECO:0007669"/>
    <property type="project" value="UniProtKB-ARBA"/>
</dbReference>
<evidence type="ECO:0000256" key="5">
    <source>
        <dbReference type="ARBA" id="ARBA00022741"/>
    </source>
</evidence>
<dbReference type="EMBL" id="CAEZYU010000050">
    <property type="protein sequence ID" value="CAB4743317.1"/>
    <property type="molecule type" value="Genomic_DNA"/>
</dbReference>
<keyword evidence="7" id="KW-0460">Magnesium</keyword>
<evidence type="ECO:0000256" key="2">
    <source>
        <dbReference type="ARBA" id="ARBA00008023"/>
    </source>
</evidence>
<dbReference type="EC" id="3.6.1.66" evidence="11"/>
<dbReference type="HAMAP" id="MF_01405">
    <property type="entry name" value="Non_canon_purine_NTPase"/>
    <property type="match status" value="1"/>
</dbReference>
<keyword evidence="8" id="KW-0546">Nucleotide metabolism</keyword>
<organism evidence="17">
    <name type="scientific">freshwater metagenome</name>
    <dbReference type="NCBI Taxonomy" id="449393"/>
    <lineage>
        <taxon>unclassified sequences</taxon>
        <taxon>metagenomes</taxon>
        <taxon>ecological metagenomes</taxon>
    </lineage>
</organism>
<keyword evidence="6" id="KW-0378">Hydrolase</keyword>
<dbReference type="GO" id="GO:0005829">
    <property type="term" value="C:cytosol"/>
    <property type="evidence" value="ECO:0007669"/>
    <property type="project" value="TreeGrafter"/>
</dbReference>
<evidence type="ECO:0000256" key="3">
    <source>
        <dbReference type="ARBA" id="ARBA00011738"/>
    </source>
</evidence>
<reference evidence="17" key="1">
    <citation type="submission" date="2020-05" db="EMBL/GenBank/DDBJ databases">
        <authorList>
            <person name="Chiriac C."/>
            <person name="Salcher M."/>
            <person name="Ghai R."/>
            <person name="Kavagutti S V."/>
        </authorList>
    </citation>
    <scope>NUCLEOTIDE SEQUENCE</scope>
</reference>